<dbReference type="InterPro" id="IPR013783">
    <property type="entry name" value="Ig-like_fold"/>
</dbReference>
<protein>
    <recommendedName>
        <fullName evidence="1">Fibronectin type-III domain-containing protein</fullName>
    </recommendedName>
</protein>
<evidence type="ECO:0000313" key="3">
    <source>
        <dbReference type="Proteomes" id="UP001529510"/>
    </source>
</evidence>
<keyword evidence="3" id="KW-1185">Reference proteome</keyword>
<dbReference type="CDD" id="cd00063">
    <property type="entry name" value="FN3"/>
    <property type="match status" value="1"/>
</dbReference>
<dbReference type="PROSITE" id="PS50853">
    <property type="entry name" value="FN3"/>
    <property type="match status" value="1"/>
</dbReference>
<dbReference type="InterPro" id="IPR036116">
    <property type="entry name" value="FN3_sf"/>
</dbReference>
<dbReference type="InterPro" id="IPR003961">
    <property type="entry name" value="FN3_dom"/>
</dbReference>
<comment type="caution">
    <text evidence="2">The sequence shown here is derived from an EMBL/GenBank/DDBJ whole genome shotgun (WGS) entry which is preliminary data.</text>
</comment>
<dbReference type="Proteomes" id="UP001529510">
    <property type="component" value="Unassembled WGS sequence"/>
</dbReference>
<organism evidence="2 3">
    <name type="scientific">Cirrhinus mrigala</name>
    <name type="common">Mrigala</name>
    <dbReference type="NCBI Taxonomy" id="683832"/>
    <lineage>
        <taxon>Eukaryota</taxon>
        <taxon>Metazoa</taxon>
        <taxon>Chordata</taxon>
        <taxon>Craniata</taxon>
        <taxon>Vertebrata</taxon>
        <taxon>Euteleostomi</taxon>
        <taxon>Actinopterygii</taxon>
        <taxon>Neopterygii</taxon>
        <taxon>Teleostei</taxon>
        <taxon>Ostariophysi</taxon>
        <taxon>Cypriniformes</taxon>
        <taxon>Cyprinidae</taxon>
        <taxon>Labeoninae</taxon>
        <taxon>Labeonini</taxon>
        <taxon>Cirrhinus</taxon>
    </lineage>
</organism>
<feature type="non-terminal residue" evidence="2">
    <location>
        <position position="1"/>
    </location>
</feature>
<dbReference type="SUPFAM" id="SSF49265">
    <property type="entry name" value="Fibronectin type III"/>
    <property type="match status" value="1"/>
</dbReference>
<feature type="non-terminal residue" evidence="2">
    <location>
        <position position="55"/>
    </location>
</feature>
<sequence>NRTQQGVLLTWIPPANHTSPIDHYIMEFRLGERWDVLDDAIPAGETELLARDLVQ</sequence>
<dbReference type="Gene3D" id="2.60.40.10">
    <property type="entry name" value="Immunoglobulins"/>
    <property type="match status" value="1"/>
</dbReference>
<proteinExistence type="predicted"/>
<name>A0ABD0NLQ3_CIRMR</name>
<dbReference type="AlphaFoldDB" id="A0ABD0NLQ3"/>
<dbReference type="EMBL" id="JAMKFB020000021">
    <property type="protein sequence ID" value="KAL0162684.1"/>
    <property type="molecule type" value="Genomic_DNA"/>
</dbReference>
<reference evidence="2 3" key="1">
    <citation type="submission" date="2024-05" db="EMBL/GenBank/DDBJ databases">
        <title>Genome sequencing and assembly of Indian major carp, Cirrhinus mrigala (Hamilton, 1822).</title>
        <authorList>
            <person name="Mohindra V."/>
            <person name="Chowdhury L.M."/>
            <person name="Lal K."/>
            <person name="Jena J.K."/>
        </authorList>
    </citation>
    <scope>NUCLEOTIDE SEQUENCE [LARGE SCALE GENOMIC DNA]</scope>
    <source>
        <strain evidence="2">CM1030</strain>
        <tissue evidence="2">Blood</tissue>
    </source>
</reference>
<evidence type="ECO:0000313" key="2">
    <source>
        <dbReference type="EMBL" id="KAL0162684.1"/>
    </source>
</evidence>
<gene>
    <name evidence="2" type="ORF">M9458_042080</name>
</gene>
<evidence type="ECO:0000259" key="1">
    <source>
        <dbReference type="PROSITE" id="PS50853"/>
    </source>
</evidence>
<accession>A0ABD0NLQ3</accession>
<feature type="domain" description="Fibronectin type-III" evidence="1">
    <location>
        <begin position="1"/>
        <end position="55"/>
    </location>
</feature>